<comment type="caution">
    <text evidence="2">The sequence shown here is derived from an EMBL/GenBank/DDBJ whole genome shotgun (WGS) entry which is preliminary data.</text>
</comment>
<dbReference type="InterPro" id="IPR007391">
    <property type="entry name" value="Vancomycin_resist_VanW"/>
</dbReference>
<name>A0A2A6DZW4_9BACL</name>
<gene>
    <name evidence="2" type="ORF">BLM47_06415</name>
</gene>
<evidence type="ECO:0000313" key="3">
    <source>
        <dbReference type="Proteomes" id="UP000243688"/>
    </source>
</evidence>
<feature type="compositionally biased region" description="Low complexity" evidence="1">
    <location>
        <begin position="32"/>
        <end position="50"/>
    </location>
</feature>
<organism evidence="2 3">
    <name type="scientific">Candidatus Reconcilbacillus cellulovorans</name>
    <dbReference type="NCBI Taxonomy" id="1906605"/>
    <lineage>
        <taxon>Bacteria</taxon>
        <taxon>Bacillati</taxon>
        <taxon>Bacillota</taxon>
        <taxon>Bacilli</taxon>
        <taxon>Bacillales</taxon>
        <taxon>Paenibacillaceae</taxon>
        <taxon>Candidatus Reconcilbacillus</taxon>
    </lineage>
</organism>
<dbReference type="Proteomes" id="UP000243688">
    <property type="component" value="Unassembled WGS sequence"/>
</dbReference>
<protein>
    <recommendedName>
        <fullName evidence="4">G5 domain-containing protein</fullName>
    </recommendedName>
</protein>
<dbReference type="Pfam" id="PF04294">
    <property type="entry name" value="VanW"/>
    <property type="match status" value="1"/>
</dbReference>
<accession>A0A2A6DZW4</accession>
<feature type="region of interest" description="Disordered" evidence="1">
    <location>
        <begin position="27"/>
        <end position="66"/>
    </location>
</feature>
<evidence type="ECO:0000313" key="2">
    <source>
        <dbReference type="EMBL" id="PDO10608.1"/>
    </source>
</evidence>
<evidence type="ECO:0008006" key="4">
    <source>
        <dbReference type="Google" id="ProtNLM"/>
    </source>
</evidence>
<dbReference type="AlphaFoldDB" id="A0A2A6DZW4"/>
<dbReference type="EMBL" id="MOXJ01000012">
    <property type="protein sequence ID" value="PDO10608.1"/>
    <property type="molecule type" value="Genomic_DNA"/>
</dbReference>
<evidence type="ECO:0000256" key="1">
    <source>
        <dbReference type="SAM" id="MobiDB-lite"/>
    </source>
</evidence>
<reference evidence="2 3" key="1">
    <citation type="submission" date="2016-12" db="EMBL/GenBank/DDBJ databases">
        <title>Candidatus Reconcilibacillus cellulovorans genome.</title>
        <authorList>
            <person name="Kolinko S."/>
            <person name="Wu Y.-W."/>
            <person name="Tachea F."/>
            <person name="Denzel E."/>
            <person name="Hiras J."/>
            <person name="Baecker N."/>
            <person name="Chan L.J."/>
            <person name="Eichorst S.A."/>
            <person name="Frey D."/>
            <person name="Adams P.D."/>
            <person name="Pray T."/>
            <person name="Tanjore D."/>
            <person name="Petzold C.J."/>
            <person name="Gladden J.M."/>
            <person name="Simmons B.A."/>
            <person name="Singer S.W."/>
        </authorList>
    </citation>
    <scope>NUCLEOTIDE SEQUENCE [LARGE SCALE GENOMIC DNA]</scope>
    <source>
        <strain evidence="2">JTherm</strain>
    </source>
</reference>
<sequence>MVTAFLLYSAWSLGALDRPGWLSGVSPVKKTAQSPSPASASVAPKPQASPDRSQRQTEPALSSGQASARTLAEARSFAVVEQQATAWLDALKGMSLKPGEAFSLQEVYRDKLQSVGSASETAMSQVASLLYEAAVRAGLITGERHLHPQMPTYVTPGFDAMFEPGRRNLTFYNPFDFAVTLDVRREGDKTVVLFSGLPSPGWAAPEIEVKTEEVLPSTLMLVDFALREGQTVREAGRPGLYVTVLARRQNGAQVIISKDYYAPRPEIIRRAPSGEERQRSGA</sequence>
<feature type="compositionally biased region" description="Polar residues" evidence="1">
    <location>
        <begin position="56"/>
        <end position="66"/>
    </location>
</feature>
<proteinExistence type="predicted"/>